<protein>
    <recommendedName>
        <fullName evidence="3">START domain-containing protein</fullName>
    </recommendedName>
</protein>
<dbReference type="PANTHER" id="PTHR33789">
    <property type="entry name" value="LACHRYMATORY-FACTOR SYNTHASE"/>
    <property type="match status" value="1"/>
</dbReference>
<dbReference type="Pfam" id="PF10604">
    <property type="entry name" value="Polyketide_cyc2"/>
    <property type="match status" value="1"/>
</dbReference>
<dbReference type="InterPro" id="IPR053249">
    <property type="entry name" value="LFS"/>
</dbReference>
<reference evidence="1" key="1">
    <citation type="submission" date="2021-08" db="EMBL/GenBank/DDBJ databases">
        <title>WGS assembly of Ceratopteris richardii.</title>
        <authorList>
            <person name="Marchant D.B."/>
            <person name="Chen G."/>
            <person name="Jenkins J."/>
            <person name="Shu S."/>
            <person name="Leebens-Mack J."/>
            <person name="Grimwood J."/>
            <person name="Schmutz J."/>
            <person name="Soltis P."/>
            <person name="Soltis D."/>
            <person name="Chen Z.-H."/>
        </authorList>
    </citation>
    <scope>NUCLEOTIDE SEQUENCE</scope>
    <source>
        <strain evidence="1">Whitten #5841</strain>
        <tissue evidence="1">Leaf</tissue>
    </source>
</reference>
<dbReference type="PANTHER" id="PTHR33789:SF5">
    <property type="entry name" value="BET V I_MAJOR LATEX PROTEIN DOMAIN-CONTAINING PROTEIN"/>
    <property type="match status" value="1"/>
</dbReference>
<dbReference type="SUPFAM" id="SSF55961">
    <property type="entry name" value="Bet v1-like"/>
    <property type="match status" value="1"/>
</dbReference>
<evidence type="ECO:0000313" key="1">
    <source>
        <dbReference type="EMBL" id="KAH7277433.1"/>
    </source>
</evidence>
<dbReference type="EMBL" id="CM035444">
    <property type="protein sequence ID" value="KAH7277433.1"/>
    <property type="molecule type" value="Genomic_DNA"/>
</dbReference>
<name>A0A8T2Q1G0_CERRI</name>
<dbReference type="CDD" id="cd07821">
    <property type="entry name" value="PYR_PYL_RCAR_like"/>
    <property type="match status" value="1"/>
</dbReference>
<dbReference type="OrthoDB" id="1592664at2759"/>
<keyword evidence="2" id="KW-1185">Reference proteome</keyword>
<proteinExistence type="predicted"/>
<dbReference type="Proteomes" id="UP000825935">
    <property type="component" value="Chromosome 39"/>
</dbReference>
<dbReference type="InterPro" id="IPR019587">
    <property type="entry name" value="Polyketide_cyclase/dehydratase"/>
</dbReference>
<dbReference type="InterPro" id="IPR023393">
    <property type="entry name" value="START-like_dom_sf"/>
</dbReference>
<dbReference type="AlphaFoldDB" id="A0A8T2Q1G0"/>
<evidence type="ECO:0008006" key="3">
    <source>
        <dbReference type="Google" id="ProtNLM"/>
    </source>
</evidence>
<accession>A0A8T2Q1G0</accession>
<gene>
    <name evidence="1" type="ORF">KP509_39G050900</name>
</gene>
<dbReference type="Gene3D" id="3.30.530.20">
    <property type="match status" value="1"/>
</dbReference>
<sequence length="257" mass="28569">MISAHYADAPAVAVSCQNESGATEAEDLAYIEKESCRCRLRKVVGQDCGAFSDVKVTGALKNDDEVWEGVVTREIDASADDIWEMLGKFAQMKRWNENAEVCEVIEGKEDEPGCVRYCAGGGTAPDGSPLRWVKEKLLTMNAAERRMTYCMLESSYGFEGYRAYLQITPVSTDHPPFRTISSSASNRSVIVWHFHLNAIPNTTPSKLLYSMGSIFDSMMSSLERSLRPQLQPCGAYTIYNSHFKIPQNAELESHRGA</sequence>
<organism evidence="1 2">
    <name type="scientific">Ceratopteris richardii</name>
    <name type="common">Triangle waterfern</name>
    <dbReference type="NCBI Taxonomy" id="49495"/>
    <lineage>
        <taxon>Eukaryota</taxon>
        <taxon>Viridiplantae</taxon>
        <taxon>Streptophyta</taxon>
        <taxon>Embryophyta</taxon>
        <taxon>Tracheophyta</taxon>
        <taxon>Polypodiopsida</taxon>
        <taxon>Polypodiidae</taxon>
        <taxon>Polypodiales</taxon>
        <taxon>Pteridineae</taxon>
        <taxon>Pteridaceae</taxon>
        <taxon>Parkerioideae</taxon>
        <taxon>Ceratopteris</taxon>
    </lineage>
</organism>
<comment type="caution">
    <text evidence="1">The sequence shown here is derived from an EMBL/GenBank/DDBJ whole genome shotgun (WGS) entry which is preliminary data.</text>
</comment>
<evidence type="ECO:0000313" key="2">
    <source>
        <dbReference type="Proteomes" id="UP000825935"/>
    </source>
</evidence>